<evidence type="ECO:0000313" key="2">
    <source>
        <dbReference type="EMBL" id="KAF8760290.1"/>
    </source>
</evidence>
<protein>
    <submittedName>
        <fullName evidence="2">Uncharacterized protein</fullName>
    </submittedName>
</protein>
<gene>
    <name evidence="2" type="ORF">RHS01_02037</name>
</gene>
<dbReference type="Proteomes" id="UP000614334">
    <property type="component" value="Unassembled WGS sequence"/>
</dbReference>
<sequence length="68" mass="7692">MSDEFDVDVDDYGSAERIAESVVKLWAAEPTTAAKWLPNSRQRPRKEARSKCKLQGERATEIAIGKRK</sequence>
<evidence type="ECO:0000313" key="3">
    <source>
        <dbReference type="Proteomes" id="UP000614334"/>
    </source>
</evidence>
<accession>A0A8H7IKR6</accession>
<name>A0A8H7IKR6_9AGAM</name>
<evidence type="ECO:0000256" key="1">
    <source>
        <dbReference type="SAM" id="MobiDB-lite"/>
    </source>
</evidence>
<dbReference type="AlphaFoldDB" id="A0A8H7IKR6"/>
<reference evidence="2" key="1">
    <citation type="submission" date="2020-09" db="EMBL/GenBank/DDBJ databases">
        <title>Comparative genome analyses of four rice-infecting Rhizoctonia solani isolates reveal extensive enrichment of homogalacturonan modification genes.</title>
        <authorList>
            <person name="Lee D.-Y."/>
            <person name="Jeon J."/>
            <person name="Kim K.-T."/>
            <person name="Cheong K."/>
            <person name="Song H."/>
            <person name="Choi G."/>
            <person name="Ko J."/>
            <person name="Opiyo S.O."/>
            <person name="Zuo S."/>
            <person name="Madhav S."/>
            <person name="Lee Y.-H."/>
            <person name="Wang G.-L."/>
        </authorList>
    </citation>
    <scope>NUCLEOTIDE SEQUENCE</scope>
    <source>
        <strain evidence="2">AG1-IA B2</strain>
    </source>
</reference>
<comment type="caution">
    <text evidence="2">The sequence shown here is derived from an EMBL/GenBank/DDBJ whole genome shotgun (WGS) entry which is preliminary data.</text>
</comment>
<dbReference type="EMBL" id="JACYCF010000002">
    <property type="protein sequence ID" value="KAF8760290.1"/>
    <property type="molecule type" value="Genomic_DNA"/>
</dbReference>
<proteinExistence type="predicted"/>
<feature type="region of interest" description="Disordered" evidence="1">
    <location>
        <begin position="36"/>
        <end position="56"/>
    </location>
</feature>
<feature type="compositionally biased region" description="Basic and acidic residues" evidence="1">
    <location>
        <begin position="45"/>
        <end position="56"/>
    </location>
</feature>
<organism evidence="2 3">
    <name type="scientific">Rhizoctonia solani</name>
    <dbReference type="NCBI Taxonomy" id="456999"/>
    <lineage>
        <taxon>Eukaryota</taxon>
        <taxon>Fungi</taxon>
        <taxon>Dikarya</taxon>
        <taxon>Basidiomycota</taxon>
        <taxon>Agaricomycotina</taxon>
        <taxon>Agaricomycetes</taxon>
        <taxon>Cantharellales</taxon>
        <taxon>Ceratobasidiaceae</taxon>
        <taxon>Rhizoctonia</taxon>
    </lineage>
</organism>